<dbReference type="Proteomes" id="UP000167590">
    <property type="component" value="Segment"/>
</dbReference>
<dbReference type="GeneID" id="11945673"/>
<dbReference type="KEGG" id="vg:11945673"/>
<protein>
    <submittedName>
        <fullName evidence="2">NS7d protein</fullName>
    </submittedName>
</protein>
<evidence type="ECO:0000256" key="1">
    <source>
        <dbReference type="SAM" id="Phobius"/>
    </source>
</evidence>
<proteinExistence type="predicted"/>
<feature type="transmembrane region" description="Helical" evidence="1">
    <location>
        <begin position="35"/>
        <end position="54"/>
    </location>
</feature>
<evidence type="ECO:0000313" key="2">
    <source>
        <dbReference type="EMBL" id="AFD29242.1"/>
    </source>
</evidence>
<keyword evidence="3" id="KW-1185">Reference proteome</keyword>
<gene>
    <name evidence="2" type="primary">NS7d</name>
</gene>
<accession>H9BR33</accession>
<name>H9BR33_9NIDO</name>
<keyword evidence="1" id="KW-0812">Transmembrane</keyword>
<organism evidence="2 3">
    <name type="scientific">Wigeon coronavirus HKU20</name>
    <dbReference type="NCBI Taxonomy" id="1159908"/>
    <lineage>
        <taxon>Viruses</taxon>
        <taxon>Riboviria</taxon>
        <taxon>Orthornavirae</taxon>
        <taxon>Pisuviricota</taxon>
        <taxon>Pisoniviricetes</taxon>
        <taxon>Nidovirales</taxon>
        <taxon>Cornidovirineae</taxon>
        <taxon>Coronaviridae</taxon>
        <taxon>Orthocoronavirinae</taxon>
        <taxon>Deltacoronavirus</taxon>
        <taxon>Andecovirus</taxon>
        <taxon>Deltacoronavirus marecae</taxon>
    </lineage>
</organism>
<keyword evidence="1" id="KW-1133">Transmembrane helix</keyword>
<sequence>MAQIVRTPLEASTQAMTTALGYSQCNCDWQESKKYLNLLCVCLTLSIITVSFIFQRHVCVAFVGQT</sequence>
<dbReference type="EMBL" id="JQ065048">
    <property type="protein sequence ID" value="AFD29242.1"/>
    <property type="molecule type" value="Genomic_RNA"/>
</dbReference>
<evidence type="ECO:0000313" key="3">
    <source>
        <dbReference type="Proteomes" id="UP000167590"/>
    </source>
</evidence>
<dbReference type="RefSeq" id="YP_005352879.1">
    <property type="nucleotide sequence ID" value="NC_016995.1"/>
</dbReference>
<reference evidence="2 3" key="1">
    <citation type="journal article" date="2012" name="J. Virol.">
        <title>Discovery of seven novel Mammalian and avian coronaviruses in the genus deltacoronavirus supports bat coronaviruses as the gene source of alphacoronavirus and betacoronavirus and avian coronaviruses as the gene source of gammacoronavirus and deltacoronavirus.</title>
        <authorList>
            <person name="Woo P.C."/>
            <person name="Lau S.K."/>
            <person name="Lam C.S."/>
            <person name="Lau C.C."/>
            <person name="Tsang A.K."/>
            <person name="Lau J.H."/>
            <person name="Bai R."/>
            <person name="Teng J.L."/>
            <person name="Tsang C.C."/>
            <person name="Wang M."/>
            <person name="Zheng B.J."/>
            <person name="Chan K.H."/>
            <person name="Yuen K.Y."/>
        </authorList>
    </citation>
    <scope>NUCLEOTIDE SEQUENCE [LARGE SCALE GENOMIC DNA]</scope>
    <source>
        <strain evidence="2">HKU20-9243</strain>
    </source>
</reference>
<keyword evidence="1" id="KW-0472">Membrane</keyword>